<comment type="subcellular location">
    <subcellularLocation>
        <location evidence="1">Secreted</location>
    </subcellularLocation>
</comment>
<dbReference type="GO" id="GO:0005615">
    <property type="term" value="C:extracellular space"/>
    <property type="evidence" value="ECO:0007669"/>
    <property type="project" value="TreeGrafter"/>
</dbReference>
<dbReference type="STRING" id="136037.A0A067R8C9"/>
<feature type="chain" id="PRO_5001648412" evidence="6">
    <location>
        <begin position="23"/>
        <end position="219"/>
    </location>
</feature>
<proteinExistence type="inferred from homology"/>
<comment type="similarity">
    <text evidence="2">Belongs to the CREG family.</text>
</comment>
<keyword evidence="4 6" id="KW-0732">Signal</keyword>
<evidence type="ECO:0000256" key="3">
    <source>
        <dbReference type="ARBA" id="ARBA00022525"/>
    </source>
</evidence>
<keyword evidence="9" id="KW-1185">Reference proteome</keyword>
<evidence type="ECO:0000256" key="6">
    <source>
        <dbReference type="SAM" id="SignalP"/>
    </source>
</evidence>
<dbReference type="GO" id="GO:0012505">
    <property type="term" value="C:endomembrane system"/>
    <property type="evidence" value="ECO:0007669"/>
    <property type="project" value="UniProtKB-ARBA"/>
</dbReference>
<evidence type="ECO:0000313" key="9">
    <source>
        <dbReference type="Proteomes" id="UP000027135"/>
    </source>
</evidence>
<protein>
    <submittedName>
        <fullName evidence="8">Protein CREG1</fullName>
    </submittedName>
</protein>
<reference evidence="8 9" key="1">
    <citation type="journal article" date="2014" name="Nat. Commun.">
        <title>Molecular traces of alternative social organization in a termite genome.</title>
        <authorList>
            <person name="Terrapon N."/>
            <person name="Li C."/>
            <person name="Robertson H.M."/>
            <person name="Ji L."/>
            <person name="Meng X."/>
            <person name="Booth W."/>
            <person name="Chen Z."/>
            <person name="Childers C.P."/>
            <person name="Glastad K.M."/>
            <person name="Gokhale K."/>
            <person name="Gowin J."/>
            <person name="Gronenberg W."/>
            <person name="Hermansen R.A."/>
            <person name="Hu H."/>
            <person name="Hunt B.G."/>
            <person name="Huylmans A.K."/>
            <person name="Khalil S.M."/>
            <person name="Mitchell R.D."/>
            <person name="Munoz-Torres M.C."/>
            <person name="Mustard J.A."/>
            <person name="Pan H."/>
            <person name="Reese J.T."/>
            <person name="Scharf M.E."/>
            <person name="Sun F."/>
            <person name="Vogel H."/>
            <person name="Xiao J."/>
            <person name="Yang W."/>
            <person name="Yang Z."/>
            <person name="Yang Z."/>
            <person name="Zhou J."/>
            <person name="Zhu J."/>
            <person name="Brent C.S."/>
            <person name="Elsik C.G."/>
            <person name="Goodisman M.A."/>
            <person name="Liberles D.A."/>
            <person name="Roe R.M."/>
            <person name="Vargo E.L."/>
            <person name="Vilcinskas A."/>
            <person name="Wang J."/>
            <person name="Bornberg-Bauer E."/>
            <person name="Korb J."/>
            <person name="Zhang G."/>
            <person name="Liebig J."/>
        </authorList>
    </citation>
    <scope>NUCLEOTIDE SEQUENCE [LARGE SCALE GENOMIC DNA]</scope>
    <source>
        <tissue evidence="8">Whole organism</tissue>
    </source>
</reference>
<evidence type="ECO:0000256" key="2">
    <source>
        <dbReference type="ARBA" id="ARBA00009230"/>
    </source>
</evidence>
<name>A0A067R8C9_ZOONE</name>
<dbReference type="PANTHER" id="PTHR13343:SF17">
    <property type="entry name" value="CELLULAR REPRESSOR OF E1A-STIMULATED GENES, ISOFORM A"/>
    <property type="match status" value="1"/>
</dbReference>
<feature type="domain" description="CREG-like beta-barrel" evidence="7">
    <location>
        <begin position="48"/>
        <end position="216"/>
    </location>
</feature>
<dbReference type="InterPro" id="IPR055343">
    <property type="entry name" value="CREG_beta-barrel"/>
</dbReference>
<accession>A0A067R8C9</accession>
<dbReference type="FunCoup" id="A0A067R8C9">
    <property type="interactions" value="13"/>
</dbReference>
<evidence type="ECO:0000313" key="8">
    <source>
        <dbReference type="EMBL" id="KDR19714.1"/>
    </source>
</evidence>
<dbReference type="Proteomes" id="UP000027135">
    <property type="component" value="Unassembled WGS sequence"/>
</dbReference>
<dbReference type="OMA" id="AQTPYCR"/>
<evidence type="ECO:0000256" key="4">
    <source>
        <dbReference type="ARBA" id="ARBA00022729"/>
    </source>
</evidence>
<dbReference type="Gene3D" id="2.30.110.10">
    <property type="entry name" value="Electron Transport, Fmn-binding Protein, Chain A"/>
    <property type="match status" value="1"/>
</dbReference>
<dbReference type="GO" id="GO:0005737">
    <property type="term" value="C:cytoplasm"/>
    <property type="evidence" value="ECO:0007669"/>
    <property type="project" value="UniProtKB-ARBA"/>
</dbReference>
<sequence>MYNLVLVVLVTALCVDSLTVYGSHNTFLFNTFDQEEEDNVIDSKKEPPPHSEVAKMARYIVHNSEWALVAYKSQQLVTNEFPMGTVLSVSDGPLGSGNGTPYVYVSELEDAIQDTDKDSRCSLTMTLAEGSYCKEKKLDPQYPTCPQVTLVGRIERVKNGTTEEAFAQEALFSRHPSMKTWPKDHNFFFMKLSIERVMIVDYFGGPIYVDVDDYFNVTP</sequence>
<dbReference type="AlphaFoldDB" id="A0A067R8C9"/>
<dbReference type="eggNOG" id="KOG3374">
    <property type="taxonomic scope" value="Eukaryota"/>
</dbReference>
<organism evidence="8 9">
    <name type="scientific">Zootermopsis nevadensis</name>
    <name type="common">Dampwood termite</name>
    <dbReference type="NCBI Taxonomy" id="136037"/>
    <lineage>
        <taxon>Eukaryota</taxon>
        <taxon>Metazoa</taxon>
        <taxon>Ecdysozoa</taxon>
        <taxon>Arthropoda</taxon>
        <taxon>Hexapoda</taxon>
        <taxon>Insecta</taxon>
        <taxon>Pterygota</taxon>
        <taxon>Neoptera</taxon>
        <taxon>Polyneoptera</taxon>
        <taxon>Dictyoptera</taxon>
        <taxon>Blattodea</taxon>
        <taxon>Blattoidea</taxon>
        <taxon>Termitoidae</taxon>
        <taxon>Termopsidae</taxon>
        <taxon>Zootermopsis</taxon>
    </lineage>
</organism>
<keyword evidence="5" id="KW-0325">Glycoprotein</keyword>
<gene>
    <name evidence="8" type="ORF">L798_05745</name>
</gene>
<keyword evidence="3" id="KW-0964">Secreted</keyword>
<dbReference type="SUPFAM" id="SSF50475">
    <property type="entry name" value="FMN-binding split barrel"/>
    <property type="match status" value="1"/>
</dbReference>
<evidence type="ECO:0000256" key="5">
    <source>
        <dbReference type="ARBA" id="ARBA00023180"/>
    </source>
</evidence>
<evidence type="ECO:0000259" key="7">
    <source>
        <dbReference type="Pfam" id="PF13883"/>
    </source>
</evidence>
<feature type="signal peptide" evidence="6">
    <location>
        <begin position="1"/>
        <end position="22"/>
    </location>
</feature>
<dbReference type="Pfam" id="PF13883">
    <property type="entry name" value="CREG_beta-barrel"/>
    <property type="match status" value="1"/>
</dbReference>
<dbReference type="InterPro" id="IPR012349">
    <property type="entry name" value="Split_barrel_FMN-bd"/>
</dbReference>
<evidence type="ECO:0000256" key="1">
    <source>
        <dbReference type="ARBA" id="ARBA00004613"/>
    </source>
</evidence>
<dbReference type="EMBL" id="KK852636">
    <property type="protein sequence ID" value="KDR19714.1"/>
    <property type="molecule type" value="Genomic_DNA"/>
</dbReference>
<dbReference type="OrthoDB" id="46836at2759"/>
<dbReference type="FunFam" id="2.30.110.10:FF:000004">
    <property type="entry name" value="Cellular repressor of E1A-stimulated genes 1"/>
    <property type="match status" value="1"/>
</dbReference>
<dbReference type="PANTHER" id="PTHR13343">
    <property type="entry name" value="CREG1 PROTEIN"/>
    <property type="match status" value="1"/>
</dbReference>
<dbReference type="InParanoid" id="A0A067R8C9"/>